<comment type="function">
    <text evidence="1">Histone-binding component that specifically recognizes H3 tails trimethylated on 'Lys-4' (H3K4me3), which mark transcription start sites of virtually all active genes.</text>
</comment>
<comment type="subcellular location">
    <subcellularLocation>
        <location evidence="1">Nucleus</location>
    </subcellularLocation>
</comment>
<keyword evidence="1" id="KW-0863">Zinc-finger</keyword>
<keyword evidence="1" id="KW-0805">Transcription regulation</keyword>
<keyword evidence="1" id="KW-0862">Zinc</keyword>
<evidence type="ECO:0000313" key="4">
    <source>
        <dbReference type="Proteomes" id="UP000652761"/>
    </source>
</evidence>
<comment type="caution">
    <text evidence="3">The sequence shown here is derived from an EMBL/GenBank/DDBJ whole genome shotgun (WGS) entry which is preliminary data.</text>
</comment>
<accession>A0A843UBT9</accession>
<name>A0A843UBT9_COLES</name>
<keyword evidence="4" id="KW-1185">Reference proteome</keyword>
<feature type="domain" description="Alfin N-terminal" evidence="2">
    <location>
        <begin position="172"/>
        <end position="214"/>
    </location>
</feature>
<gene>
    <name evidence="3" type="ORF">Taro_011791</name>
</gene>
<organism evidence="3 4">
    <name type="scientific">Colocasia esculenta</name>
    <name type="common">Wild taro</name>
    <name type="synonym">Arum esculentum</name>
    <dbReference type="NCBI Taxonomy" id="4460"/>
    <lineage>
        <taxon>Eukaryota</taxon>
        <taxon>Viridiplantae</taxon>
        <taxon>Streptophyta</taxon>
        <taxon>Embryophyta</taxon>
        <taxon>Tracheophyta</taxon>
        <taxon>Spermatophyta</taxon>
        <taxon>Magnoliopsida</taxon>
        <taxon>Liliopsida</taxon>
        <taxon>Araceae</taxon>
        <taxon>Aroideae</taxon>
        <taxon>Colocasieae</taxon>
        <taxon>Colocasia</taxon>
    </lineage>
</organism>
<comment type="domain">
    <text evidence="1">The PHD-type zinc finger mediates the binding to H3K4me3.</text>
</comment>
<dbReference type="Proteomes" id="UP000652761">
    <property type="component" value="Unassembled WGS sequence"/>
</dbReference>
<dbReference type="GO" id="GO:0000976">
    <property type="term" value="F:transcription cis-regulatory region binding"/>
    <property type="evidence" value="ECO:0007669"/>
    <property type="project" value="TreeGrafter"/>
</dbReference>
<dbReference type="InterPro" id="IPR021998">
    <property type="entry name" value="Alfin_N"/>
</dbReference>
<dbReference type="GO" id="GO:0006355">
    <property type="term" value="P:regulation of DNA-templated transcription"/>
    <property type="evidence" value="ECO:0007669"/>
    <property type="project" value="UniProtKB-UniRule"/>
</dbReference>
<keyword evidence="1" id="KW-0539">Nucleus</keyword>
<dbReference type="InterPro" id="IPR045104">
    <property type="entry name" value="Alfin"/>
</dbReference>
<dbReference type="Pfam" id="PF12165">
    <property type="entry name" value="Alfin"/>
    <property type="match status" value="1"/>
</dbReference>
<dbReference type="PANTHER" id="PTHR12321:SF77">
    <property type="entry name" value="PHD FINGER PROTEIN ALFIN-LIKE 6"/>
    <property type="match status" value="1"/>
</dbReference>
<keyword evidence="1" id="KW-0156">Chromatin regulator</keyword>
<dbReference type="GO" id="GO:0003712">
    <property type="term" value="F:transcription coregulator activity"/>
    <property type="evidence" value="ECO:0007669"/>
    <property type="project" value="TreeGrafter"/>
</dbReference>
<protein>
    <recommendedName>
        <fullName evidence="1">PHD finger protein ALFIN-LIKE</fullName>
    </recommendedName>
</protein>
<dbReference type="GO" id="GO:0008270">
    <property type="term" value="F:zinc ion binding"/>
    <property type="evidence" value="ECO:0007669"/>
    <property type="project" value="UniProtKB-KW"/>
</dbReference>
<keyword evidence="1" id="KW-0804">Transcription</keyword>
<dbReference type="PANTHER" id="PTHR12321">
    <property type="entry name" value="CPG BINDING PROTEIN"/>
    <property type="match status" value="1"/>
</dbReference>
<reference evidence="3" key="1">
    <citation type="submission" date="2017-07" db="EMBL/GenBank/DDBJ databases">
        <title>Taro Niue Genome Assembly and Annotation.</title>
        <authorList>
            <person name="Atibalentja N."/>
            <person name="Keating K."/>
            <person name="Fields C.J."/>
        </authorList>
    </citation>
    <scope>NUCLEOTIDE SEQUENCE</scope>
    <source>
        <strain evidence="3">Niue_2</strain>
        <tissue evidence="3">Leaf</tissue>
    </source>
</reference>
<evidence type="ECO:0000259" key="2">
    <source>
        <dbReference type="Pfam" id="PF12165"/>
    </source>
</evidence>
<dbReference type="GO" id="GO:0005634">
    <property type="term" value="C:nucleus"/>
    <property type="evidence" value="ECO:0007669"/>
    <property type="project" value="UniProtKB-SubCell"/>
</dbReference>
<dbReference type="EMBL" id="NMUH01000450">
    <property type="protein sequence ID" value="MQL79344.1"/>
    <property type="molecule type" value="Genomic_DNA"/>
</dbReference>
<dbReference type="AlphaFoldDB" id="A0A843UBT9"/>
<dbReference type="GO" id="GO:0006325">
    <property type="term" value="P:chromatin organization"/>
    <property type="evidence" value="ECO:0007669"/>
    <property type="project" value="UniProtKB-UniRule"/>
</dbReference>
<evidence type="ECO:0000256" key="1">
    <source>
        <dbReference type="RuleBase" id="RU369089"/>
    </source>
</evidence>
<comment type="similarity">
    <text evidence="1">Belongs to the Alfin family.</text>
</comment>
<proteinExistence type="inferred from homology"/>
<comment type="subunit">
    <text evidence="1">Interacts with H3K4me3 and to a lesser extent with H3K4me2.</text>
</comment>
<keyword evidence="1" id="KW-0479">Metal-binding</keyword>
<evidence type="ECO:0000313" key="3">
    <source>
        <dbReference type="EMBL" id="MQL79344.1"/>
    </source>
</evidence>
<dbReference type="GO" id="GO:0042393">
    <property type="term" value="F:histone binding"/>
    <property type="evidence" value="ECO:0007669"/>
    <property type="project" value="UniProtKB-UniRule"/>
</dbReference>
<sequence length="215" mass="24178">MVKIVKNSVFLKERQGIEAYASSGSEWSPGLFDGDSLVSEDAIGDEDADLNRNKLCEIPPTKMNHSGENFHKTIITSGRELESFSNGGEKEMRWTFLRPENPPGAASDADRSFEETRARRLGVNSGLTREAAMADGRRICVFMGFPMRHGKKLPCLLRKCLRSFLSQHWELINFARDGMDTKDWLLALVAVHSDAWLLAVAFYSGDRFGFDKEAR</sequence>